<accession>A0ABP8BJN3</accession>
<dbReference type="SUPFAM" id="SSF53383">
    <property type="entry name" value="PLP-dependent transferases"/>
    <property type="match status" value="1"/>
</dbReference>
<reference evidence="8" key="1">
    <citation type="journal article" date="2019" name="Int. J. Syst. Evol. Microbiol.">
        <title>The Global Catalogue of Microorganisms (GCM) 10K type strain sequencing project: providing services to taxonomists for standard genome sequencing and annotation.</title>
        <authorList>
            <consortium name="The Broad Institute Genomics Platform"/>
            <consortium name="The Broad Institute Genome Sequencing Center for Infectious Disease"/>
            <person name="Wu L."/>
            <person name="Ma J."/>
        </authorList>
    </citation>
    <scope>NUCLEOTIDE SEQUENCE [LARGE SCALE GENOMIC DNA]</scope>
    <source>
        <strain evidence="8">JCM 17626</strain>
    </source>
</reference>
<proteinExistence type="inferred from homology"/>
<keyword evidence="8" id="KW-1185">Reference proteome</keyword>
<dbReference type="Gene3D" id="3.90.1150.10">
    <property type="entry name" value="Aspartate Aminotransferase, domain 1"/>
    <property type="match status" value="1"/>
</dbReference>
<evidence type="ECO:0000256" key="1">
    <source>
        <dbReference type="ARBA" id="ARBA00001933"/>
    </source>
</evidence>
<dbReference type="InterPro" id="IPR015422">
    <property type="entry name" value="PyrdxlP-dep_Trfase_small"/>
</dbReference>
<dbReference type="InterPro" id="IPR004839">
    <property type="entry name" value="Aminotransferase_I/II_large"/>
</dbReference>
<comment type="cofactor">
    <cofactor evidence="1">
        <name>pyridoxal 5'-phosphate</name>
        <dbReference type="ChEBI" id="CHEBI:597326"/>
    </cofactor>
</comment>
<gene>
    <name evidence="7" type="ORF">GCM10022289_32160</name>
</gene>
<keyword evidence="3 7" id="KW-0032">Aminotransferase</keyword>
<dbReference type="Gene3D" id="3.40.640.10">
    <property type="entry name" value="Type I PLP-dependent aspartate aminotransferase-like (Major domain)"/>
    <property type="match status" value="1"/>
</dbReference>
<name>A0ABP8BJN3_9SPHI</name>
<organism evidence="7 8">
    <name type="scientific">Pedobacter jeongneungensis</name>
    <dbReference type="NCBI Taxonomy" id="947309"/>
    <lineage>
        <taxon>Bacteria</taxon>
        <taxon>Pseudomonadati</taxon>
        <taxon>Bacteroidota</taxon>
        <taxon>Sphingobacteriia</taxon>
        <taxon>Sphingobacteriales</taxon>
        <taxon>Sphingobacteriaceae</taxon>
        <taxon>Pedobacter</taxon>
    </lineage>
</organism>
<dbReference type="EMBL" id="BAABBY010000008">
    <property type="protein sequence ID" value="GAA4208386.1"/>
    <property type="molecule type" value="Genomic_DNA"/>
</dbReference>
<dbReference type="InterPro" id="IPR015421">
    <property type="entry name" value="PyrdxlP-dep_Trfase_major"/>
</dbReference>
<evidence type="ECO:0000259" key="6">
    <source>
        <dbReference type="Pfam" id="PF00155"/>
    </source>
</evidence>
<dbReference type="InterPro" id="IPR015424">
    <property type="entry name" value="PyrdxlP-dep_Trfase"/>
</dbReference>
<keyword evidence="5" id="KW-0663">Pyridoxal phosphate</keyword>
<evidence type="ECO:0000256" key="5">
    <source>
        <dbReference type="ARBA" id="ARBA00022898"/>
    </source>
</evidence>
<comment type="similarity">
    <text evidence="2">Belongs to the class-I pyridoxal-phosphate-dependent aminotransferase family.</text>
</comment>
<evidence type="ECO:0000313" key="7">
    <source>
        <dbReference type="EMBL" id="GAA4208386.1"/>
    </source>
</evidence>
<dbReference type="InterPro" id="IPR050596">
    <property type="entry name" value="AspAT/PAT-like"/>
</dbReference>
<evidence type="ECO:0000256" key="2">
    <source>
        <dbReference type="ARBA" id="ARBA00007441"/>
    </source>
</evidence>
<dbReference type="PANTHER" id="PTHR46383">
    <property type="entry name" value="ASPARTATE AMINOTRANSFERASE"/>
    <property type="match status" value="1"/>
</dbReference>
<sequence>MFAIFNNVTKQFKVEIKHIHMKVSVLASSLIGSEIIKIGNEVNEMKRKGASIANLTIGDFDANIYPIPTELKAGIVEAYNANQTNYPPADGVLPLRETVSELLKDRFGLEYNTNSILVSGGSRPLIYATYLALIDPGDTVVFPAPSWNNNHYSHLTSAKTIAVETDAEHNFMPTAAQLKPHLKGATLLALCSPLNPTGTMFDADSLAEICDAVLEENATRGADEKPLYMMYDQIYSLLTFGKEHVNPVSLRPAMREFTVFVDGSSKCLAATGVRVGWGFGPEDIINRMKALVGHMGAWAPKAEQVAMSNYFNEKTQVDTFLTSFKAQIQDSLNALYNGFNELKAEGFNVDAVEPMGAIYLTIKIDYIGKTTEDGQVLKDSADVNFYLIKEAGAALVPFSAFGNEDSMPWFRASVGACTLQDIKDMLPRIKTALNKLK</sequence>
<evidence type="ECO:0000313" key="8">
    <source>
        <dbReference type="Proteomes" id="UP001501772"/>
    </source>
</evidence>
<protein>
    <submittedName>
        <fullName evidence="7">Pyridoxal phosphate-dependent aminotransferase</fullName>
    </submittedName>
</protein>
<comment type="caution">
    <text evidence="7">The sequence shown here is derived from an EMBL/GenBank/DDBJ whole genome shotgun (WGS) entry which is preliminary data.</text>
</comment>
<evidence type="ECO:0000256" key="4">
    <source>
        <dbReference type="ARBA" id="ARBA00022679"/>
    </source>
</evidence>
<keyword evidence="4" id="KW-0808">Transferase</keyword>
<dbReference type="Proteomes" id="UP001501772">
    <property type="component" value="Unassembled WGS sequence"/>
</dbReference>
<dbReference type="GO" id="GO:0008483">
    <property type="term" value="F:transaminase activity"/>
    <property type="evidence" value="ECO:0007669"/>
    <property type="project" value="UniProtKB-KW"/>
</dbReference>
<dbReference type="Pfam" id="PF00155">
    <property type="entry name" value="Aminotran_1_2"/>
    <property type="match status" value="1"/>
</dbReference>
<feature type="domain" description="Aminotransferase class I/classII large" evidence="6">
    <location>
        <begin position="54"/>
        <end position="428"/>
    </location>
</feature>
<dbReference type="CDD" id="cd00609">
    <property type="entry name" value="AAT_like"/>
    <property type="match status" value="1"/>
</dbReference>
<evidence type="ECO:0000256" key="3">
    <source>
        <dbReference type="ARBA" id="ARBA00022576"/>
    </source>
</evidence>